<dbReference type="PIRSF" id="PIRSF005384">
    <property type="entry name" value="RpiB_LacA_B"/>
    <property type="match status" value="1"/>
</dbReference>
<keyword evidence="2" id="KW-0423">Lactose metabolism</keyword>
<comment type="caution">
    <text evidence="4">The sequence shown here is derived from an EMBL/GenBank/DDBJ whole genome shotgun (WGS) entry which is preliminary data.</text>
</comment>
<dbReference type="SUPFAM" id="SSF89623">
    <property type="entry name" value="Ribose/Galactose isomerase RpiB/AlsB"/>
    <property type="match status" value="1"/>
</dbReference>
<dbReference type="InterPro" id="IPR036569">
    <property type="entry name" value="RpiB_LacA_LacB_sf"/>
</dbReference>
<sequence length="154" mass="16753">MKIAVGSDNNAFKMKEAVKEYLLQLGYEVKDYGCHSEDEVDYPHIAFDVAEGIVNKEAERGILMCGTGIGMAISANKVPGIRAAQVLDPYSAERAELSNNAQIITFGALTMGVEAVKSLVKIYLDADFEKNHKAGSARKVQQIIDKEKSNGSLK</sequence>
<dbReference type="STRING" id="1218492.JG30_15550"/>
<dbReference type="AlphaFoldDB" id="A0A0F4LNN6"/>
<dbReference type="NCBIfam" id="NF004051">
    <property type="entry name" value="PRK05571.1"/>
    <property type="match status" value="1"/>
</dbReference>
<evidence type="ECO:0000313" key="4">
    <source>
        <dbReference type="EMBL" id="KJY60432.1"/>
    </source>
</evidence>
<dbReference type="HOGENOM" id="CLU_091396_4_1_9"/>
<name>A0A0F4LNN6_9LACO</name>
<dbReference type="InterPro" id="IPR003500">
    <property type="entry name" value="RpiB_LacA_LacB"/>
</dbReference>
<comment type="similarity">
    <text evidence="1">Belongs to the LacAB/RpiB family.</text>
</comment>
<organism evidence="4 5">
    <name type="scientific">Bombilactobacillus mellifer</name>
    <dbReference type="NCBI Taxonomy" id="1218492"/>
    <lineage>
        <taxon>Bacteria</taxon>
        <taxon>Bacillati</taxon>
        <taxon>Bacillota</taxon>
        <taxon>Bacilli</taxon>
        <taxon>Lactobacillales</taxon>
        <taxon>Lactobacillaceae</taxon>
        <taxon>Bombilactobacillus</taxon>
    </lineage>
</organism>
<dbReference type="GO" id="GO:0016861">
    <property type="term" value="F:intramolecular oxidoreductase activity, interconverting aldoses and ketoses"/>
    <property type="evidence" value="ECO:0007669"/>
    <property type="project" value="UniProtKB-ARBA"/>
</dbReference>
<evidence type="ECO:0000256" key="1">
    <source>
        <dbReference type="ARBA" id="ARBA00008754"/>
    </source>
</evidence>
<dbReference type="NCBIfam" id="TIGR00689">
    <property type="entry name" value="rpiB_lacA_lacB"/>
    <property type="match status" value="1"/>
</dbReference>
<accession>A0A0F4LNN6</accession>
<dbReference type="OrthoDB" id="1778624at2"/>
<keyword evidence="5" id="KW-1185">Reference proteome</keyword>
<reference evidence="4 5" key="1">
    <citation type="submission" date="2015-01" db="EMBL/GenBank/DDBJ databases">
        <title>Comparative genomics of the lactic acid bacteria isolated from the honey bee gut.</title>
        <authorList>
            <person name="Ellegaard K.M."/>
            <person name="Tamarit D."/>
            <person name="Javelind E."/>
            <person name="Olofsson T."/>
            <person name="Andersson S.G."/>
            <person name="Vasquez A."/>
        </authorList>
    </citation>
    <scope>NUCLEOTIDE SEQUENCE [LARGE SCALE GENOMIC DNA]</scope>
    <source>
        <strain evidence="4 5">Bin4</strain>
    </source>
</reference>
<dbReference type="RefSeq" id="WP_046317769.1">
    <property type="nucleotide sequence ID" value="NZ_JAMBJK010000022.1"/>
</dbReference>
<proteinExistence type="inferred from homology"/>
<dbReference type="PATRIC" id="fig|1218492.5.peg.1611"/>
<dbReference type="Pfam" id="PF02502">
    <property type="entry name" value="LacAB_rpiB"/>
    <property type="match status" value="1"/>
</dbReference>
<protein>
    <submittedName>
        <fullName evidence="4">Sugar-phosphate isomerase, RpiB/LacA/LacB family</fullName>
    </submittedName>
</protein>
<dbReference type="EMBL" id="JXJQ01000011">
    <property type="protein sequence ID" value="KJY60432.1"/>
    <property type="molecule type" value="Genomic_DNA"/>
</dbReference>
<dbReference type="InterPro" id="IPR051812">
    <property type="entry name" value="SPI_LacAB/RpiB"/>
</dbReference>
<evidence type="ECO:0000256" key="2">
    <source>
        <dbReference type="ARBA" id="ARBA00022736"/>
    </source>
</evidence>
<dbReference type="Gene3D" id="3.40.1400.10">
    <property type="entry name" value="Sugar-phosphate isomerase, RpiB/LacA/LacB"/>
    <property type="match status" value="1"/>
</dbReference>
<dbReference type="PANTHER" id="PTHR43732">
    <property type="entry name" value="RIBOSE 5-PHOSPHATE ISOMERASE-RELATED"/>
    <property type="match status" value="1"/>
</dbReference>
<dbReference type="Proteomes" id="UP000033558">
    <property type="component" value="Unassembled WGS sequence"/>
</dbReference>
<evidence type="ECO:0000256" key="3">
    <source>
        <dbReference type="ARBA" id="ARBA00023235"/>
    </source>
</evidence>
<keyword evidence="3 4" id="KW-0413">Isomerase</keyword>
<dbReference type="GO" id="GO:0005988">
    <property type="term" value="P:lactose metabolic process"/>
    <property type="evidence" value="ECO:0007669"/>
    <property type="project" value="UniProtKB-KW"/>
</dbReference>
<evidence type="ECO:0000313" key="5">
    <source>
        <dbReference type="Proteomes" id="UP000033558"/>
    </source>
</evidence>
<dbReference type="PANTHER" id="PTHR43732:SF1">
    <property type="entry name" value="RIBOSE 5-PHOSPHATE ISOMERASE"/>
    <property type="match status" value="1"/>
</dbReference>
<gene>
    <name evidence="4" type="ORF">JG30_15550</name>
</gene>